<feature type="compositionally biased region" description="Acidic residues" evidence="8">
    <location>
        <begin position="376"/>
        <end position="393"/>
    </location>
</feature>
<dbReference type="GO" id="GO:0010506">
    <property type="term" value="P:regulation of autophagy"/>
    <property type="evidence" value="ECO:0007669"/>
    <property type="project" value="InterPro"/>
</dbReference>
<feature type="binding site" evidence="7">
    <location>
        <position position="93"/>
    </location>
    <ligand>
        <name>ATP</name>
        <dbReference type="ChEBI" id="CHEBI:30616"/>
    </ligand>
</feature>
<dbReference type="InterPro" id="IPR000719">
    <property type="entry name" value="Prot_kinase_dom"/>
</dbReference>
<dbReference type="GO" id="GO:0004674">
    <property type="term" value="F:protein serine/threonine kinase activity"/>
    <property type="evidence" value="ECO:0007669"/>
    <property type="project" value="InterPro"/>
</dbReference>
<evidence type="ECO:0000256" key="7">
    <source>
        <dbReference type="PROSITE-ProRule" id="PRU10141"/>
    </source>
</evidence>
<feature type="compositionally biased region" description="Low complexity" evidence="8">
    <location>
        <begin position="361"/>
        <end position="375"/>
    </location>
</feature>
<accession>A0A9P4YSK4</accession>
<evidence type="ECO:0000256" key="4">
    <source>
        <dbReference type="ARBA" id="ARBA00022840"/>
    </source>
</evidence>
<dbReference type="Pfam" id="PF00069">
    <property type="entry name" value="Pkinase"/>
    <property type="match status" value="1"/>
</dbReference>
<dbReference type="InterPro" id="IPR008271">
    <property type="entry name" value="Ser/Thr_kinase_AS"/>
</dbReference>
<evidence type="ECO:0000259" key="9">
    <source>
        <dbReference type="PROSITE" id="PS50011"/>
    </source>
</evidence>
<evidence type="ECO:0000256" key="6">
    <source>
        <dbReference type="ARBA" id="ARBA00030237"/>
    </source>
</evidence>
<evidence type="ECO:0000256" key="3">
    <source>
        <dbReference type="ARBA" id="ARBA00022741"/>
    </source>
</evidence>
<evidence type="ECO:0000313" key="11">
    <source>
        <dbReference type="Proteomes" id="UP000749293"/>
    </source>
</evidence>
<dbReference type="FunFam" id="1.10.510.10:FF:000549">
    <property type="entry name" value="Protein serine/threonine kinase (Ran1), putative"/>
    <property type="match status" value="1"/>
</dbReference>
<dbReference type="PROSITE" id="PS00107">
    <property type="entry name" value="PROTEIN_KINASE_ATP"/>
    <property type="match status" value="1"/>
</dbReference>
<keyword evidence="3 7" id="KW-0547">Nucleotide-binding</keyword>
<dbReference type="PANTHER" id="PTHR24348">
    <property type="entry name" value="SERINE/THREONINE-PROTEIN KINASE UNC-51-RELATED"/>
    <property type="match status" value="1"/>
</dbReference>
<name>A0A9P4YSK4_9HYPO</name>
<keyword evidence="10" id="KW-0808">Transferase</keyword>
<comment type="subcellular location">
    <subcellularLocation>
        <location evidence="1">Preautophagosomal structure membrane</location>
        <topology evidence="1">Peripheral membrane protein</topology>
    </subcellularLocation>
</comment>
<keyword evidence="10" id="KW-0418">Kinase</keyword>
<sequence>MQHHGPQFVGYPTPPASPAYDSHVAAKNHQYAQQHARQFVNPATPRCVPSAPADRLGLLLEGKLQLTDILGTGAYGVVYLATDVNTGIRYAVKCLSKYNADGTPLERRQVLYQQREIRLHFLASAHPNVVSMYKIVDDVECTYVVLEFCPEGDLFLNITERGHYVGNDDLARDAFLQILDAVEHCHRLGIYHRDLKPENILVTDNGETVKLADFGLATSDDRSEDYGCGSTFYMSPECLDASARKPFYMCAPNDVWSLGVILVNLTCGRNPWKQASFQDSTYRAFARAPGFLKSILPVTDELNHILGRIFNSSPENRITLPELRNLIKACPNLTVPPKAVVPMVPASLPTPPDSPDHFSQSPYVVPSSSSASESAIIDDDDYLSPESDSDDESLTSSGSTISDIDDDFIQEQQQQQQRQRQRQQNAAAVLATVAHHDVSSSFSYIPPTYEAESAIHMDAVFPGQEFIPQQQQHQYTGPVAAPASHLVQQQPVPVQCPPASQPQQQQQTCQSKWPFMDFMRYVQQVPMRQPHLAAFPQQSPMPLMGYF</sequence>
<dbReference type="GeneID" id="55973561"/>
<keyword evidence="2" id="KW-0813">Transport</keyword>
<dbReference type="Gene3D" id="1.10.510.10">
    <property type="entry name" value="Transferase(Phosphotransferase) domain 1"/>
    <property type="match status" value="1"/>
</dbReference>
<comment type="caution">
    <text evidence="10">The sequence shown here is derived from an EMBL/GenBank/DDBJ whole genome shotgun (WGS) entry which is preliminary data.</text>
</comment>
<keyword evidence="5" id="KW-0072">Autophagy</keyword>
<dbReference type="GO" id="GO:0034045">
    <property type="term" value="C:phagophore assembly site membrane"/>
    <property type="evidence" value="ECO:0007669"/>
    <property type="project" value="UniProtKB-SubCell"/>
</dbReference>
<dbReference type="CDD" id="cd13993">
    <property type="entry name" value="STKc_Pat1_like"/>
    <property type="match status" value="1"/>
</dbReference>
<dbReference type="InterPro" id="IPR011009">
    <property type="entry name" value="Kinase-like_dom_sf"/>
</dbReference>
<keyword evidence="4 7" id="KW-0067">ATP-binding</keyword>
<gene>
    <name evidence="10" type="ORF">GMORB2_7338</name>
</gene>
<evidence type="ECO:0000256" key="1">
    <source>
        <dbReference type="ARBA" id="ARBA00004623"/>
    </source>
</evidence>
<dbReference type="PANTHER" id="PTHR24348:SF68">
    <property type="entry name" value="SERINE_THREONINE-PROTEIN KINASE ATG1C"/>
    <property type="match status" value="1"/>
</dbReference>
<evidence type="ECO:0000256" key="5">
    <source>
        <dbReference type="ARBA" id="ARBA00023006"/>
    </source>
</evidence>
<evidence type="ECO:0000256" key="8">
    <source>
        <dbReference type="SAM" id="MobiDB-lite"/>
    </source>
</evidence>
<organism evidence="10 11">
    <name type="scientific">Geosmithia morbida</name>
    <dbReference type="NCBI Taxonomy" id="1094350"/>
    <lineage>
        <taxon>Eukaryota</taxon>
        <taxon>Fungi</taxon>
        <taxon>Dikarya</taxon>
        <taxon>Ascomycota</taxon>
        <taxon>Pezizomycotina</taxon>
        <taxon>Sordariomycetes</taxon>
        <taxon>Hypocreomycetidae</taxon>
        <taxon>Hypocreales</taxon>
        <taxon>Bionectriaceae</taxon>
        <taxon>Geosmithia</taxon>
    </lineage>
</organism>
<dbReference type="InterPro" id="IPR045269">
    <property type="entry name" value="Atg1-like"/>
</dbReference>
<dbReference type="InterPro" id="IPR017441">
    <property type="entry name" value="Protein_kinase_ATP_BS"/>
</dbReference>
<evidence type="ECO:0000313" key="10">
    <source>
        <dbReference type="EMBL" id="KAF4122346.1"/>
    </source>
</evidence>
<dbReference type="RefSeq" id="XP_035320998.1">
    <property type="nucleotide sequence ID" value="XM_035469303.1"/>
</dbReference>
<feature type="domain" description="Protein kinase" evidence="9">
    <location>
        <begin position="64"/>
        <end position="333"/>
    </location>
</feature>
<dbReference type="GO" id="GO:0006914">
    <property type="term" value="P:autophagy"/>
    <property type="evidence" value="ECO:0007669"/>
    <property type="project" value="UniProtKB-KW"/>
</dbReference>
<reference evidence="10" key="1">
    <citation type="submission" date="2020-03" db="EMBL/GenBank/DDBJ databases">
        <title>Site-based positive gene gene selection in Geosmithia morbida across the United States reveals a broad range of putative effectors and factors for local host and environmental adapation.</title>
        <authorList>
            <person name="Onufrak A."/>
            <person name="Murdoch R.W."/>
            <person name="Gazis R."/>
            <person name="Huff M."/>
            <person name="Staton M."/>
            <person name="Klingeman W."/>
            <person name="Hadziabdic D."/>
        </authorList>
    </citation>
    <scope>NUCLEOTIDE SEQUENCE</scope>
    <source>
        <strain evidence="10">1262</strain>
    </source>
</reference>
<proteinExistence type="predicted"/>
<feature type="region of interest" description="Disordered" evidence="8">
    <location>
        <begin position="346"/>
        <end position="402"/>
    </location>
</feature>
<dbReference type="OrthoDB" id="541276at2759"/>
<dbReference type="PROSITE" id="PS50011">
    <property type="entry name" value="PROTEIN_KINASE_DOM"/>
    <property type="match status" value="1"/>
</dbReference>
<dbReference type="SUPFAM" id="SSF56112">
    <property type="entry name" value="Protein kinase-like (PK-like)"/>
    <property type="match status" value="1"/>
</dbReference>
<keyword evidence="11" id="KW-1185">Reference proteome</keyword>
<dbReference type="PROSITE" id="PS00108">
    <property type="entry name" value="PROTEIN_KINASE_ST"/>
    <property type="match status" value="1"/>
</dbReference>
<dbReference type="AlphaFoldDB" id="A0A9P4YSK4"/>
<dbReference type="Proteomes" id="UP000749293">
    <property type="component" value="Unassembled WGS sequence"/>
</dbReference>
<protein>
    <recommendedName>
        <fullName evidence="6">Autophagy-related protein 1</fullName>
    </recommendedName>
</protein>
<dbReference type="SMART" id="SM00220">
    <property type="entry name" value="S_TKc"/>
    <property type="match status" value="1"/>
</dbReference>
<dbReference type="GO" id="GO:0005524">
    <property type="term" value="F:ATP binding"/>
    <property type="evidence" value="ECO:0007669"/>
    <property type="project" value="UniProtKB-UniRule"/>
</dbReference>
<evidence type="ECO:0000256" key="2">
    <source>
        <dbReference type="ARBA" id="ARBA00022448"/>
    </source>
</evidence>
<dbReference type="EMBL" id="JAANYQ010000009">
    <property type="protein sequence ID" value="KAF4122346.1"/>
    <property type="molecule type" value="Genomic_DNA"/>
</dbReference>